<accession>A0A6P2Q9F6</accession>
<gene>
    <name evidence="2" type="ORF">BLA24064_05675</name>
</gene>
<evidence type="ECO:0000256" key="1">
    <source>
        <dbReference type="SAM" id="MobiDB-lite"/>
    </source>
</evidence>
<dbReference type="AlphaFoldDB" id="A0A6P2Q9F6"/>
<protein>
    <submittedName>
        <fullName evidence="2">Uncharacterized protein</fullName>
    </submittedName>
</protein>
<organism evidence="2 3">
    <name type="scientific">Burkholderia latens</name>
    <dbReference type="NCBI Taxonomy" id="488446"/>
    <lineage>
        <taxon>Bacteria</taxon>
        <taxon>Pseudomonadati</taxon>
        <taxon>Pseudomonadota</taxon>
        <taxon>Betaproteobacteria</taxon>
        <taxon>Burkholderiales</taxon>
        <taxon>Burkholderiaceae</taxon>
        <taxon>Burkholderia</taxon>
        <taxon>Burkholderia cepacia complex</taxon>
    </lineage>
</organism>
<reference evidence="2 3" key="1">
    <citation type="submission" date="2019-09" db="EMBL/GenBank/DDBJ databases">
        <authorList>
            <person name="Depoorter E."/>
        </authorList>
    </citation>
    <scope>NUCLEOTIDE SEQUENCE [LARGE SCALE GENOMIC DNA]</scope>
    <source>
        <strain evidence="2">LMG 24064</strain>
    </source>
</reference>
<dbReference type="Proteomes" id="UP000494222">
    <property type="component" value="Unassembled WGS sequence"/>
</dbReference>
<feature type="region of interest" description="Disordered" evidence="1">
    <location>
        <begin position="513"/>
        <end position="534"/>
    </location>
</feature>
<evidence type="ECO:0000313" key="3">
    <source>
        <dbReference type="Proteomes" id="UP000494222"/>
    </source>
</evidence>
<dbReference type="EMBL" id="CABVPL010000060">
    <property type="protein sequence ID" value="VWC18529.1"/>
    <property type="molecule type" value="Genomic_DNA"/>
</dbReference>
<proteinExistence type="predicted"/>
<evidence type="ECO:0000313" key="2">
    <source>
        <dbReference type="EMBL" id="VWC18529.1"/>
    </source>
</evidence>
<sequence>MLPVAYTSASFGFEKLSVGNATSAVCSGFTRCGVMTKISSVRSCWNDVLRNSAPSTGTSPTPGIAFSAPVALSLISPPIANDSPSPIWTVVDARRVVISGRIDVPPTLVALSVTPVCDSSDTSGATFRLIRPFASTVGVNFSATPNSSSCNVIADVPLPLLCGIGMKILPPARKVASWPLIVTRFGSARIFTRLSVFCASAAMLNGLLFALLKIAPLATPASRLLTSAPLHEPKPPWMLNALPIWLISVFDTSATFTSSITCCGDVTASMLSTPPPLAAPPPSPPPALSLYARAICTACCAACEFDTVPARTIVPAAVDTWMSRSFGMSCISDACRPPASAPTATSITRHAPLRPCTIMLVVPTASPRMYSVCGDTIVACATAGLPMVRLRTGSGIGTSSDLPSGTLTLVDSRTAPTQFGPRSGPADADAAAAGAGAMLIVICIGPFATAAGALAPPFVSAADSTPSWASALYTVSHPVQRIAAIIVPRAMRVRTGPVPECCGLIFISTDPPSDRRAAGCRLPRPPYRDGGRSG</sequence>
<name>A0A6P2Q9F6_9BURK</name>